<keyword evidence="3" id="KW-1185">Reference proteome</keyword>
<proteinExistence type="predicted"/>
<organism evidence="2 3">
    <name type="scientific">Gemmatimonas groenlandica</name>
    <dbReference type="NCBI Taxonomy" id="2732249"/>
    <lineage>
        <taxon>Bacteria</taxon>
        <taxon>Pseudomonadati</taxon>
        <taxon>Gemmatimonadota</taxon>
        <taxon>Gemmatimonadia</taxon>
        <taxon>Gemmatimonadales</taxon>
        <taxon>Gemmatimonadaceae</taxon>
        <taxon>Gemmatimonas</taxon>
    </lineage>
</organism>
<dbReference type="KEGG" id="ggr:HKW67_15495"/>
<gene>
    <name evidence="2" type="ORF">HKW67_15495</name>
</gene>
<evidence type="ECO:0000313" key="3">
    <source>
        <dbReference type="Proteomes" id="UP000500938"/>
    </source>
</evidence>
<dbReference type="Pfam" id="PF04972">
    <property type="entry name" value="BON"/>
    <property type="match status" value="2"/>
</dbReference>
<dbReference type="SMART" id="SM00749">
    <property type="entry name" value="BON"/>
    <property type="match status" value="2"/>
</dbReference>
<evidence type="ECO:0000313" key="2">
    <source>
        <dbReference type="EMBL" id="QJR36821.1"/>
    </source>
</evidence>
<reference evidence="2 3" key="1">
    <citation type="submission" date="2020-05" db="EMBL/GenBank/DDBJ databases">
        <title>Complete genome sequence of Gemmatimonas greenlandica TET16.</title>
        <authorList>
            <person name="Zeng Y."/>
        </authorList>
    </citation>
    <scope>NUCLEOTIDE SEQUENCE [LARGE SCALE GENOMIC DNA]</scope>
    <source>
        <strain evidence="2 3">TET16</strain>
    </source>
</reference>
<accession>A0A6M4IXB4</accession>
<feature type="domain" description="BON" evidence="1">
    <location>
        <begin position="48"/>
        <end position="116"/>
    </location>
</feature>
<dbReference type="Gene3D" id="3.30.1340.30">
    <property type="match status" value="2"/>
</dbReference>
<protein>
    <submittedName>
        <fullName evidence="2">BON domain-containing protein</fullName>
    </submittedName>
</protein>
<dbReference type="InterPro" id="IPR051686">
    <property type="entry name" value="Lipoprotein_DolP"/>
</dbReference>
<dbReference type="PANTHER" id="PTHR34606:SF15">
    <property type="entry name" value="BON DOMAIN-CONTAINING PROTEIN"/>
    <property type="match status" value="1"/>
</dbReference>
<dbReference type="RefSeq" id="WP_171226254.1">
    <property type="nucleotide sequence ID" value="NZ_CP053085.1"/>
</dbReference>
<name>A0A6M4IXB4_9BACT</name>
<sequence>MSTSMPRLLDAHSFAPLSPPASAARTVFDNGVEAEISVITDRHCVMRDDRELLAASLRALRDASNVPKGRVVVSVNNGTVVLDGRTSYYYERAAAECAVRFLDGVRSVENHILVEPPALAHDVRVCIADALLRTAVDEATQIAVQAVGGTVILQGIVSSSAERDVAERAARTVDGVRTVIDNLIVST</sequence>
<evidence type="ECO:0000259" key="1">
    <source>
        <dbReference type="PROSITE" id="PS50914"/>
    </source>
</evidence>
<dbReference type="AlphaFoldDB" id="A0A6M4IXB4"/>
<dbReference type="PANTHER" id="PTHR34606">
    <property type="entry name" value="BON DOMAIN-CONTAINING PROTEIN"/>
    <property type="match status" value="1"/>
</dbReference>
<feature type="domain" description="BON" evidence="1">
    <location>
        <begin position="119"/>
        <end position="187"/>
    </location>
</feature>
<dbReference type="EMBL" id="CP053085">
    <property type="protein sequence ID" value="QJR36821.1"/>
    <property type="molecule type" value="Genomic_DNA"/>
</dbReference>
<dbReference type="PROSITE" id="PS50914">
    <property type="entry name" value="BON"/>
    <property type="match status" value="2"/>
</dbReference>
<dbReference type="Proteomes" id="UP000500938">
    <property type="component" value="Chromosome"/>
</dbReference>
<dbReference type="InterPro" id="IPR007055">
    <property type="entry name" value="BON_dom"/>
</dbReference>
<dbReference type="InterPro" id="IPR014004">
    <property type="entry name" value="Transpt-assoc_nodulatn_dom_bac"/>
</dbReference>